<feature type="transmembrane region" description="Helical" evidence="1">
    <location>
        <begin position="233"/>
        <end position="252"/>
    </location>
</feature>
<dbReference type="EMBL" id="CAFBLH010000011">
    <property type="protein sequence ID" value="CAB4862488.1"/>
    <property type="molecule type" value="Genomic_DNA"/>
</dbReference>
<evidence type="ECO:0000313" key="3">
    <source>
        <dbReference type="EMBL" id="CAB4862488.1"/>
    </source>
</evidence>
<feature type="transmembrane region" description="Helical" evidence="1">
    <location>
        <begin position="152"/>
        <end position="169"/>
    </location>
</feature>
<feature type="transmembrane region" description="Helical" evidence="1">
    <location>
        <begin position="38"/>
        <end position="58"/>
    </location>
</feature>
<feature type="domain" description="Acyltransferase 3" evidence="2">
    <location>
        <begin position="13"/>
        <end position="339"/>
    </location>
</feature>
<evidence type="ECO:0000256" key="1">
    <source>
        <dbReference type="SAM" id="Phobius"/>
    </source>
</evidence>
<evidence type="ECO:0000259" key="2">
    <source>
        <dbReference type="Pfam" id="PF01757"/>
    </source>
</evidence>
<proteinExistence type="predicted"/>
<dbReference type="Pfam" id="PF01757">
    <property type="entry name" value="Acyl_transf_3"/>
    <property type="match status" value="1"/>
</dbReference>
<dbReference type="PANTHER" id="PTHR23028">
    <property type="entry name" value="ACETYLTRANSFERASE"/>
    <property type="match status" value="1"/>
</dbReference>
<keyword evidence="1" id="KW-0812">Transmembrane</keyword>
<feature type="transmembrane region" description="Helical" evidence="1">
    <location>
        <begin position="174"/>
        <end position="190"/>
    </location>
</feature>
<dbReference type="InterPro" id="IPR002656">
    <property type="entry name" value="Acyl_transf_3_dom"/>
</dbReference>
<feature type="transmembrane region" description="Helical" evidence="1">
    <location>
        <begin position="210"/>
        <end position="226"/>
    </location>
</feature>
<keyword evidence="1" id="KW-0472">Membrane</keyword>
<dbReference type="GO" id="GO:0009103">
    <property type="term" value="P:lipopolysaccharide biosynthetic process"/>
    <property type="evidence" value="ECO:0007669"/>
    <property type="project" value="TreeGrafter"/>
</dbReference>
<gene>
    <name evidence="3" type="ORF">UFOPK3342_00505</name>
</gene>
<dbReference type="AlphaFoldDB" id="A0A6J7D0A8"/>
<sequence length="384" mass="42872">MDSPYLPTSYRPDLQGIRALAVILVIFSHAGISGFAGGFIGVDIFFVLSGFVITSLLLRQPQGNFLSNLKVFYTRRILRILPAATLVLVVTPLAAFFLIGDAMDPALLSDVRWANLFAANWNLINNGSSYFVAGVNPSLVTHFWSLAVEEQFYILFPSTVFVFSYFKFLYKHKIYFQLFLIVIIAISAWWSLTITTSSPVEAYYSPFTRFWELAIGALIASVSIQLNKLMTHLFDGIGFALIILSLAILSPTSHYPGTLAWFPVCGTALLILTGTSSSTGLTKRFLSLKVMSTIGDLSYSLYLWHFIWIAIPPLVFTGLDPLWLIFLGIFGAVLTGLLSYHFLENPFRHSEKLRGDPFSVFILLGICLVLVWDSTLITNWLATR</sequence>
<feature type="transmembrane region" description="Helical" evidence="1">
    <location>
        <begin position="258"/>
        <end position="276"/>
    </location>
</feature>
<name>A0A6J7D0A8_9ZZZZ</name>
<protein>
    <submittedName>
        <fullName evidence="3">Unannotated protein</fullName>
    </submittedName>
</protein>
<keyword evidence="1" id="KW-1133">Transmembrane helix</keyword>
<dbReference type="PANTHER" id="PTHR23028:SF53">
    <property type="entry name" value="ACYL_TRANSF_3 DOMAIN-CONTAINING PROTEIN"/>
    <property type="match status" value="1"/>
</dbReference>
<feature type="transmembrane region" description="Helical" evidence="1">
    <location>
        <begin position="360"/>
        <end position="382"/>
    </location>
</feature>
<feature type="transmembrane region" description="Helical" evidence="1">
    <location>
        <begin position="297"/>
        <end position="316"/>
    </location>
</feature>
<dbReference type="GO" id="GO:0016020">
    <property type="term" value="C:membrane"/>
    <property type="evidence" value="ECO:0007669"/>
    <property type="project" value="TreeGrafter"/>
</dbReference>
<accession>A0A6J7D0A8</accession>
<feature type="transmembrane region" description="Helical" evidence="1">
    <location>
        <begin position="78"/>
        <end position="99"/>
    </location>
</feature>
<dbReference type="InterPro" id="IPR050879">
    <property type="entry name" value="Acyltransferase_3"/>
</dbReference>
<reference evidence="3" key="1">
    <citation type="submission" date="2020-05" db="EMBL/GenBank/DDBJ databases">
        <authorList>
            <person name="Chiriac C."/>
            <person name="Salcher M."/>
            <person name="Ghai R."/>
            <person name="Kavagutti S V."/>
        </authorList>
    </citation>
    <scope>NUCLEOTIDE SEQUENCE</scope>
</reference>
<feature type="transmembrane region" description="Helical" evidence="1">
    <location>
        <begin position="322"/>
        <end position="340"/>
    </location>
</feature>
<dbReference type="GO" id="GO:0016747">
    <property type="term" value="F:acyltransferase activity, transferring groups other than amino-acyl groups"/>
    <property type="evidence" value="ECO:0007669"/>
    <property type="project" value="InterPro"/>
</dbReference>
<organism evidence="3">
    <name type="scientific">freshwater metagenome</name>
    <dbReference type="NCBI Taxonomy" id="449393"/>
    <lineage>
        <taxon>unclassified sequences</taxon>
        <taxon>metagenomes</taxon>
        <taxon>ecological metagenomes</taxon>
    </lineage>
</organism>